<dbReference type="AlphaFoldDB" id="A0A645B769"/>
<evidence type="ECO:0000256" key="1">
    <source>
        <dbReference type="SAM" id="Phobius"/>
    </source>
</evidence>
<keyword evidence="1" id="KW-1133">Transmembrane helix</keyword>
<comment type="caution">
    <text evidence="2">The sequence shown here is derived from an EMBL/GenBank/DDBJ whole genome shotgun (WGS) entry which is preliminary data.</text>
</comment>
<accession>A0A645B769</accession>
<sequence length="259" mass="28836">MRLFLLFKKSIEHENNLVLILDIVLFISLWIVFCLAYRKLLSLYPYLLDVYQLTQFKSLIDGVIILMVIGYILCGIFSICALAELISRTRCALEKRKNNKSNQSGFAYIDVLIGMTILAVALTALAGVFIITTKSRSVSDHKTMATRIIQAQFNDLQRRAYPINDPRWAHLQPEVQKLVDSANAIGGPGNVALNLNTKVEMIPLAENPSQVPATSIQGIRTTVSWTGPNGQKEQVSASNYFYTAEANFSGGLTYVSIKK</sequence>
<feature type="transmembrane region" description="Helical" evidence="1">
    <location>
        <begin position="16"/>
        <end position="38"/>
    </location>
</feature>
<protein>
    <submittedName>
        <fullName evidence="2">Uncharacterized protein</fullName>
    </submittedName>
</protein>
<reference evidence="2" key="1">
    <citation type="submission" date="2019-08" db="EMBL/GenBank/DDBJ databases">
        <authorList>
            <person name="Kucharzyk K."/>
            <person name="Murdoch R.W."/>
            <person name="Higgins S."/>
            <person name="Loffler F."/>
        </authorList>
    </citation>
    <scope>NUCLEOTIDE SEQUENCE</scope>
</reference>
<gene>
    <name evidence="2" type="ORF">SDC9_108148</name>
</gene>
<evidence type="ECO:0000313" key="2">
    <source>
        <dbReference type="EMBL" id="MPM61290.1"/>
    </source>
</evidence>
<keyword evidence="1" id="KW-0472">Membrane</keyword>
<keyword evidence="1" id="KW-0812">Transmembrane</keyword>
<name>A0A645B769_9ZZZZ</name>
<feature type="transmembrane region" description="Helical" evidence="1">
    <location>
        <begin position="58"/>
        <end position="86"/>
    </location>
</feature>
<proteinExistence type="predicted"/>
<organism evidence="2">
    <name type="scientific">bioreactor metagenome</name>
    <dbReference type="NCBI Taxonomy" id="1076179"/>
    <lineage>
        <taxon>unclassified sequences</taxon>
        <taxon>metagenomes</taxon>
        <taxon>ecological metagenomes</taxon>
    </lineage>
</organism>
<feature type="transmembrane region" description="Helical" evidence="1">
    <location>
        <begin position="107"/>
        <end position="131"/>
    </location>
</feature>
<dbReference type="EMBL" id="VSSQ01018262">
    <property type="protein sequence ID" value="MPM61290.1"/>
    <property type="molecule type" value="Genomic_DNA"/>
</dbReference>